<name>A0A091ARG3_9GAMM</name>
<feature type="compositionally biased region" description="Pro residues" evidence="1">
    <location>
        <begin position="57"/>
        <end position="73"/>
    </location>
</feature>
<evidence type="ECO:0000256" key="1">
    <source>
        <dbReference type="SAM" id="MobiDB-lite"/>
    </source>
</evidence>
<organism evidence="3 4">
    <name type="scientific">Arenimonas metalli CF5-1</name>
    <dbReference type="NCBI Taxonomy" id="1384056"/>
    <lineage>
        <taxon>Bacteria</taxon>
        <taxon>Pseudomonadati</taxon>
        <taxon>Pseudomonadota</taxon>
        <taxon>Gammaproteobacteria</taxon>
        <taxon>Lysobacterales</taxon>
        <taxon>Lysobacteraceae</taxon>
        <taxon>Arenimonas</taxon>
    </lineage>
</organism>
<dbReference type="eggNOG" id="COG0438">
    <property type="taxonomic scope" value="Bacteria"/>
</dbReference>
<dbReference type="EMBL" id="AVCK01000055">
    <property type="protein sequence ID" value="KFN41926.1"/>
    <property type="molecule type" value="Genomic_DNA"/>
</dbReference>
<dbReference type="OrthoDB" id="9801609at2"/>
<sequence>MKDPSRLWVAYVEQASEARRAHAEIKRMQESRSWRLTAPLRWLVARLQPAMPLRPKLQPPGIPSELTSPPPSTLPSCLPRGLSASRADAPRLLVDVTQLALEDLGAGVQRVTRRVLHELLAEPPPDTAIVPVRLADDGRHYAAWPFVESMYGVAVGSLGAEQVIEPRSGDAYLGLDFCREHSVALGKALAPLRAAGAPVALVVHDLLPLDHPAWFPAPVAADFADWLAVLALNADVALCISEATRLALARQLAARGLAFQGRSTTVPLGADALAPLQEVAALRRATEPRMKRVLMVGTVEPRKGHAEVLDAADRLWAEGMDFELVIVGHRGWLVDGLSDRIKRHPLSGQRLHWIDGVDDAQLAHHYAGADLLVMASQGEGYGLPIGEAARAGCRLLLRDIPVFREVAGEHAGYFGASRSLQAALRDFVAMGGAAFPDPLARAWPSWSESAQSMAREVIEIRRRA</sequence>
<gene>
    <name evidence="3" type="ORF">N787_03945</name>
</gene>
<dbReference type="RefSeq" id="WP_052575429.1">
    <property type="nucleotide sequence ID" value="NZ_AVCK01000055.1"/>
</dbReference>
<dbReference type="STRING" id="1384056.N787_03945"/>
<dbReference type="PANTHER" id="PTHR46401">
    <property type="entry name" value="GLYCOSYLTRANSFERASE WBBK-RELATED"/>
    <property type="match status" value="1"/>
</dbReference>
<evidence type="ECO:0000313" key="4">
    <source>
        <dbReference type="Proteomes" id="UP000029393"/>
    </source>
</evidence>
<reference evidence="3 4" key="1">
    <citation type="submission" date="2013-09" db="EMBL/GenBank/DDBJ databases">
        <title>Genome sequencing of Arenimonas metalli.</title>
        <authorList>
            <person name="Chen F."/>
            <person name="Wang G."/>
        </authorList>
    </citation>
    <scope>NUCLEOTIDE SEQUENCE [LARGE SCALE GENOMIC DNA]</scope>
    <source>
        <strain evidence="3 4">CF5-1</strain>
    </source>
</reference>
<evidence type="ECO:0000259" key="2">
    <source>
        <dbReference type="Pfam" id="PF00534"/>
    </source>
</evidence>
<dbReference type="Proteomes" id="UP000029393">
    <property type="component" value="Unassembled WGS sequence"/>
</dbReference>
<dbReference type="InterPro" id="IPR001296">
    <property type="entry name" value="Glyco_trans_1"/>
</dbReference>
<dbReference type="PATRIC" id="fig|1384056.3.peg.2307"/>
<evidence type="ECO:0000313" key="3">
    <source>
        <dbReference type="EMBL" id="KFN41926.1"/>
    </source>
</evidence>
<comment type="caution">
    <text evidence="3">The sequence shown here is derived from an EMBL/GenBank/DDBJ whole genome shotgun (WGS) entry which is preliminary data.</text>
</comment>
<accession>A0A091ARG3</accession>
<dbReference type="PANTHER" id="PTHR46401:SF9">
    <property type="entry name" value="MANNOSYLTRANSFERASE A"/>
    <property type="match status" value="1"/>
</dbReference>
<dbReference type="Gene3D" id="3.40.50.2000">
    <property type="entry name" value="Glycogen Phosphorylase B"/>
    <property type="match status" value="1"/>
</dbReference>
<proteinExistence type="predicted"/>
<dbReference type="AlphaFoldDB" id="A0A091ARG3"/>
<dbReference type="SUPFAM" id="SSF53756">
    <property type="entry name" value="UDP-Glycosyltransferase/glycogen phosphorylase"/>
    <property type="match status" value="1"/>
</dbReference>
<dbReference type="GO" id="GO:0016757">
    <property type="term" value="F:glycosyltransferase activity"/>
    <property type="evidence" value="ECO:0007669"/>
    <property type="project" value="InterPro"/>
</dbReference>
<dbReference type="CDD" id="cd03809">
    <property type="entry name" value="GT4_MtfB-like"/>
    <property type="match status" value="1"/>
</dbReference>
<feature type="domain" description="Glycosyl transferase family 1" evidence="2">
    <location>
        <begin position="291"/>
        <end position="422"/>
    </location>
</feature>
<feature type="region of interest" description="Disordered" evidence="1">
    <location>
        <begin position="54"/>
        <end position="80"/>
    </location>
</feature>
<keyword evidence="4" id="KW-1185">Reference proteome</keyword>
<protein>
    <recommendedName>
        <fullName evidence="2">Glycosyl transferase family 1 domain-containing protein</fullName>
    </recommendedName>
</protein>
<dbReference type="Pfam" id="PF00534">
    <property type="entry name" value="Glycos_transf_1"/>
    <property type="match status" value="1"/>
</dbReference>